<dbReference type="AlphaFoldDB" id="A0A9P5RQU8"/>
<gene>
    <name evidence="9" type="ORF">BG015_002586</name>
</gene>
<dbReference type="InterPro" id="IPR010675">
    <property type="entry name" value="Bin3_C"/>
</dbReference>
<proteinExistence type="inferred from homology"/>
<dbReference type="PROSITE" id="PS51515">
    <property type="entry name" value="BIN3_SAM"/>
    <property type="match status" value="1"/>
</dbReference>
<evidence type="ECO:0000313" key="9">
    <source>
        <dbReference type="EMBL" id="KAF9137867.1"/>
    </source>
</evidence>
<evidence type="ECO:0000259" key="8">
    <source>
        <dbReference type="PROSITE" id="PS51515"/>
    </source>
</evidence>
<comment type="caution">
    <text evidence="9">The sequence shown here is derived from an EMBL/GenBank/DDBJ whole genome shotgun (WGS) entry which is preliminary data.</text>
</comment>
<dbReference type="PANTHER" id="PTHR12315">
    <property type="entry name" value="BICOID-INTERACTING PROTEIN RELATED"/>
    <property type="match status" value="1"/>
</dbReference>
<dbReference type="PANTHER" id="PTHR12315:SF0">
    <property type="entry name" value="7SK SNRNA METHYLPHOSPHATE CAPPING ENZYME"/>
    <property type="match status" value="1"/>
</dbReference>
<evidence type="ECO:0000256" key="6">
    <source>
        <dbReference type="RuleBase" id="RU367087"/>
    </source>
</evidence>
<dbReference type="GO" id="GO:0017069">
    <property type="term" value="F:snRNA binding"/>
    <property type="evidence" value="ECO:0007669"/>
    <property type="project" value="TreeGrafter"/>
</dbReference>
<dbReference type="Gene3D" id="3.40.50.150">
    <property type="entry name" value="Vaccinia Virus protein VP39"/>
    <property type="match status" value="1"/>
</dbReference>
<evidence type="ECO:0000256" key="5">
    <source>
        <dbReference type="PROSITE-ProRule" id="PRU00848"/>
    </source>
</evidence>
<evidence type="ECO:0000256" key="1">
    <source>
        <dbReference type="ARBA" id="ARBA00008361"/>
    </source>
</evidence>
<feature type="region of interest" description="Disordered" evidence="7">
    <location>
        <begin position="1"/>
        <end position="106"/>
    </location>
</feature>
<keyword evidence="4 5" id="KW-0949">S-adenosyl-L-methionine</keyword>
<comment type="similarity">
    <text evidence="1 6">Belongs to the methyltransferase superfamily.</text>
</comment>
<dbReference type="OrthoDB" id="540004at2759"/>
<dbReference type="GO" id="GO:0008173">
    <property type="term" value="F:RNA methyltransferase activity"/>
    <property type="evidence" value="ECO:0007669"/>
    <property type="project" value="UniProtKB-UniRule"/>
</dbReference>
<feature type="region of interest" description="Disordered" evidence="7">
    <location>
        <begin position="244"/>
        <end position="267"/>
    </location>
</feature>
<dbReference type="CDD" id="cd02440">
    <property type="entry name" value="AdoMet_MTases"/>
    <property type="match status" value="1"/>
</dbReference>
<dbReference type="Proteomes" id="UP000748756">
    <property type="component" value="Unassembled WGS sequence"/>
</dbReference>
<dbReference type="InterPro" id="IPR024160">
    <property type="entry name" value="BIN3_SAM-bd_dom"/>
</dbReference>
<evidence type="ECO:0000256" key="4">
    <source>
        <dbReference type="ARBA" id="ARBA00022691"/>
    </source>
</evidence>
<evidence type="ECO:0000256" key="2">
    <source>
        <dbReference type="ARBA" id="ARBA00022603"/>
    </source>
</evidence>
<dbReference type="Pfam" id="PF06859">
    <property type="entry name" value="Bin3"/>
    <property type="match status" value="1"/>
</dbReference>
<name>A0A9P5RQU8_9FUNG</name>
<feature type="compositionally biased region" description="Low complexity" evidence="7">
    <location>
        <begin position="253"/>
        <end position="265"/>
    </location>
</feature>
<dbReference type="GO" id="GO:0032259">
    <property type="term" value="P:methylation"/>
    <property type="evidence" value="ECO:0007669"/>
    <property type="project" value="UniProtKB-KW"/>
</dbReference>
<reference evidence="9" key="1">
    <citation type="journal article" date="2020" name="Fungal Divers.">
        <title>Resolving the Mortierellaceae phylogeny through synthesis of multi-gene phylogenetics and phylogenomics.</title>
        <authorList>
            <person name="Vandepol N."/>
            <person name="Liber J."/>
            <person name="Desiro A."/>
            <person name="Na H."/>
            <person name="Kennedy M."/>
            <person name="Barry K."/>
            <person name="Grigoriev I.V."/>
            <person name="Miller A.N."/>
            <person name="O'Donnell K."/>
            <person name="Stajich J.E."/>
            <person name="Bonito G."/>
        </authorList>
    </citation>
    <scope>NUCLEOTIDE SEQUENCE</scope>
    <source>
        <strain evidence="9">NRRL 6426</strain>
    </source>
</reference>
<sequence length="610" mass="67882">MGDHSTSPIPSKRKDLDGKVEQQQDLGSAKKQKKSKKGKKTNKSSDKQGTVDTHDGPSVQESSAEPEADTQSSRQDATTSSNSSTIAVSTPGSGPTQVPTTPLPAAPKNVTRSVLAFGLLPRQVARAPACKPRVPVSTSSTTGTSTALITTATTTSVKFRARDIMADVSLPNAISTYRDSAACITSSTSTTTNTVSTSSSEAIVTSKSTLIKAEALFVNPENNPNRYEFPYGNYPNYYEKRIQEQTKRPKPTPSTSAFSASSHTAGNRKTVQIWDKVWENQTGEAYHQRKHFRLSATPTVLFPAGCIKYSSTKKGSRGSPRKTTKLTETRMTIVDLAKKVDLRLEFLDPSWFRGKRVLDIGCNSALLTVFIALHYKPHKIQGVDIDPSLIGKAQKFVLKTFSQLSLDAYTQTKSGLARTTTAAAAQEMAYNTGDGCDGNDDVPYEEYFPKAMQKIHGTLPVPKRTEQTKHLFPHNIELRVSDWVTESYDVQDTEQEQKEQEKWDVILGFSLTKWIHLHHGDEGLKKFFHKVYRNLTPDGVFLVEPQDYATYVKRSKITPEMKKTYSGIKFRPEEFRDYLVKEVGFRESQHLGQSDGHAKNFNRDIFLFRK</sequence>
<evidence type="ECO:0000256" key="3">
    <source>
        <dbReference type="ARBA" id="ARBA00022679"/>
    </source>
</evidence>
<dbReference type="GO" id="GO:0040031">
    <property type="term" value="P:snRNA modification"/>
    <property type="evidence" value="ECO:0007669"/>
    <property type="project" value="TreeGrafter"/>
</dbReference>
<evidence type="ECO:0000256" key="7">
    <source>
        <dbReference type="SAM" id="MobiDB-lite"/>
    </source>
</evidence>
<keyword evidence="3 6" id="KW-0808">Transferase</keyword>
<dbReference type="GO" id="GO:0008171">
    <property type="term" value="F:O-methyltransferase activity"/>
    <property type="evidence" value="ECO:0007669"/>
    <property type="project" value="UniProtKB-UniRule"/>
</dbReference>
<accession>A0A9P5RQU8</accession>
<protein>
    <recommendedName>
        <fullName evidence="6">RNA methyltransferase</fullName>
        <ecNumber evidence="6">2.1.1.-</ecNumber>
    </recommendedName>
</protein>
<feature type="compositionally biased region" description="Basic and acidic residues" evidence="7">
    <location>
        <begin position="12"/>
        <end position="22"/>
    </location>
</feature>
<dbReference type="InterPro" id="IPR039772">
    <property type="entry name" value="Bin3-like"/>
</dbReference>
<feature type="compositionally biased region" description="Basic residues" evidence="7">
    <location>
        <begin position="30"/>
        <end position="42"/>
    </location>
</feature>
<keyword evidence="10" id="KW-1185">Reference proteome</keyword>
<dbReference type="SUPFAM" id="SSF53335">
    <property type="entry name" value="S-adenosyl-L-methionine-dependent methyltransferases"/>
    <property type="match status" value="1"/>
</dbReference>
<evidence type="ECO:0000313" key="10">
    <source>
        <dbReference type="Proteomes" id="UP000748756"/>
    </source>
</evidence>
<feature type="domain" description="Bin3-type SAM" evidence="8">
    <location>
        <begin position="341"/>
        <end position="610"/>
    </location>
</feature>
<organism evidence="9 10">
    <name type="scientific">Linnemannia schmuckeri</name>
    <dbReference type="NCBI Taxonomy" id="64567"/>
    <lineage>
        <taxon>Eukaryota</taxon>
        <taxon>Fungi</taxon>
        <taxon>Fungi incertae sedis</taxon>
        <taxon>Mucoromycota</taxon>
        <taxon>Mortierellomycotina</taxon>
        <taxon>Mortierellomycetes</taxon>
        <taxon>Mortierellales</taxon>
        <taxon>Mortierellaceae</taxon>
        <taxon>Linnemannia</taxon>
    </lineage>
</organism>
<dbReference type="InterPro" id="IPR029063">
    <property type="entry name" value="SAM-dependent_MTases_sf"/>
</dbReference>
<dbReference type="EMBL" id="JAAAUQ010001521">
    <property type="protein sequence ID" value="KAF9137867.1"/>
    <property type="molecule type" value="Genomic_DNA"/>
</dbReference>
<feature type="compositionally biased region" description="Polar residues" evidence="7">
    <location>
        <begin position="59"/>
        <end position="100"/>
    </location>
</feature>
<dbReference type="EC" id="2.1.1.-" evidence="6"/>
<keyword evidence="2 6" id="KW-0489">Methyltransferase</keyword>